<evidence type="ECO:0000256" key="4">
    <source>
        <dbReference type="SAM" id="Phobius"/>
    </source>
</evidence>
<evidence type="ECO:0000313" key="7">
    <source>
        <dbReference type="Proteomes" id="UP000260943"/>
    </source>
</evidence>
<dbReference type="InterPro" id="IPR000792">
    <property type="entry name" value="Tscrpt_reg_LuxR_C"/>
</dbReference>
<dbReference type="SMART" id="SM00421">
    <property type="entry name" value="HTH_LUXR"/>
    <property type="match status" value="2"/>
</dbReference>
<sequence>MRSNIGIFKWHGRVRPRWCARLCQRVCPRAPRLLSALGCAVALAVPVGPALVGIDSWFVAGMVASIYALAATVFLLGDTFGAWFFKWSGTRWRIDVVAMANSWVVALLMTAGFAGVAVLRMTFPVVAVPIVVAGKVVSCFAGGLALGASRLRMDKERSNGIGETASGSAGEKVSGRTSARGLSAPGLFVAAGAAYCTLVIAESVALSISGFWLFCLRLAVIAPALLLSLSLYQLDERGVRDAWSNVAPALLGVSVTFCMYRVIVPFDTPEALPLWAASVTVLLGAMALAKRFNCIDEPVDEDSAPRAPSFHSAGALDIDELEPALMSVLDERELTARERAALLATCRGFTSEEVAVELGIKAATVRSYLQRAYRKLGVASFKVFRETYATQLEKKLSAVDERNSCTAEGAFDRSDGAGDMLAYALRLLVAVNVLALLLVFSDTAGVFSAVFRNALFTGALVGVVALTLISGVRPFGKVGACVALVGHVVLLARLASFGFAATTGLSYDAVPGLEAVVGGVAGFGVGWSLGGVPILRMDVSDNVDASLHALRASCVVVGVYVVAAIVPSVWVVVMILVALVAIGADVALLRGSVDEPACDAQKQPSVTRAAFGDALSSALASGALSLALLGGVSVASAVCAFLSVMLVVVGQLVFIKRVWGSDVAVSAVGLCAIVLLANVLRDIWLARVDFPSLLGVFGCVSLLLGVFHATAVGACAADGRRGIATGLAFGAAAAFMLCDILWISEAVRYYSGIEAAWSNMVSEAFETVLVACVFLAGGVVAFQGLFFDHAAVAHSLEDGDEGLERVRHLLMAHGLNQTEVAVLIEIARGSSGSHIARELSYSKGAVNSARRTGYRKLRIHGRGQLVELLEDFSREEAAGAASESRCVESGVRDEGIV</sequence>
<feature type="transmembrane region" description="Helical" evidence="4">
    <location>
        <begin position="481"/>
        <end position="503"/>
    </location>
</feature>
<evidence type="ECO:0000256" key="1">
    <source>
        <dbReference type="ARBA" id="ARBA00023015"/>
    </source>
</evidence>
<feature type="transmembrane region" description="Helical" evidence="4">
    <location>
        <begin position="446"/>
        <end position="469"/>
    </location>
</feature>
<feature type="transmembrane region" description="Helical" evidence="4">
    <location>
        <begin position="420"/>
        <end position="440"/>
    </location>
</feature>
<proteinExistence type="predicted"/>
<evidence type="ECO:0000256" key="3">
    <source>
        <dbReference type="ARBA" id="ARBA00023163"/>
    </source>
</evidence>
<dbReference type="PANTHER" id="PTHR44688:SF16">
    <property type="entry name" value="DNA-BINDING TRANSCRIPTIONAL ACTIVATOR DEVR_DOSR"/>
    <property type="match status" value="1"/>
</dbReference>
<name>A0A3E4QWI2_9ACTN</name>
<dbReference type="InterPro" id="IPR036388">
    <property type="entry name" value="WH-like_DNA-bd_sf"/>
</dbReference>
<feature type="transmembrane region" description="Helical" evidence="4">
    <location>
        <begin position="58"/>
        <end position="85"/>
    </location>
</feature>
<feature type="transmembrane region" description="Helical" evidence="4">
    <location>
        <begin position="764"/>
        <end position="787"/>
    </location>
</feature>
<comment type="caution">
    <text evidence="6">The sequence shown here is derived from an EMBL/GenBank/DDBJ whole genome shotgun (WGS) entry which is preliminary data.</text>
</comment>
<reference evidence="6 7" key="1">
    <citation type="submission" date="2018-08" db="EMBL/GenBank/DDBJ databases">
        <title>A genome reference for cultivated species of the human gut microbiota.</title>
        <authorList>
            <person name="Zou Y."/>
            <person name="Xue W."/>
            <person name="Luo G."/>
        </authorList>
    </citation>
    <scope>NUCLEOTIDE SEQUENCE [LARGE SCALE GENOMIC DNA]</scope>
    <source>
        <strain evidence="6 7">TF08-14</strain>
    </source>
</reference>
<dbReference type="Proteomes" id="UP000260943">
    <property type="component" value="Unassembled WGS sequence"/>
</dbReference>
<feature type="transmembrane region" description="Helical" evidence="4">
    <location>
        <begin position="662"/>
        <end position="680"/>
    </location>
</feature>
<protein>
    <recommendedName>
        <fullName evidence="5">HTH luxR-type domain-containing protein</fullName>
    </recommendedName>
</protein>
<feature type="transmembrane region" description="Helical" evidence="4">
    <location>
        <begin position="33"/>
        <end position="52"/>
    </location>
</feature>
<feature type="transmembrane region" description="Helical" evidence="4">
    <location>
        <begin position="211"/>
        <end position="234"/>
    </location>
</feature>
<dbReference type="GO" id="GO:0006355">
    <property type="term" value="P:regulation of DNA-templated transcription"/>
    <property type="evidence" value="ECO:0007669"/>
    <property type="project" value="InterPro"/>
</dbReference>
<keyword evidence="4" id="KW-1133">Transmembrane helix</keyword>
<dbReference type="PRINTS" id="PR00038">
    <property type="entry name" value="HTHLUXR"/>
</dbReference>
<dbReference type="EMBL" id="QSRJ01000002">
    <property type="protein sequence ID" value="RGL11596.1"/>
    <property type="molecule type" value="Genomic_DNA"/>
</dbReference>
<keyword evidence="1" id="KW-0805">Transcription regulation</keyword>
<feature type="transmembrane region" description="Helical" evidence="4">
    <location>
        <begin position="125"/>
        <end position="148"/>
    </location>
</feature>
<accession>A0A3E4QWI2</accession>
<dbReference type="Gene3D" id="1.10.10.10">
    <property type="entry name" value="Winged helix-like DNA-binding domain superfamily/Winged helix DNA-binding domain"/>
    <property type="match status" value="2"/>
</dbReference>
<gene>
    <name evidence="6" type="ORF">DXC81_02040</name>
</gene>
<feature type="transmembrane region" description="Helical" evidence="4">
    <location>
        <begin position="515"/>
        <end position="535"/>
    </location>
</feature>
<dbReference type="Pfam" id="PF00196">
    <property type="entry name" value="GerE"/>
    <property type="match status" value="2"/>
</dbReference>
<dbReference type="GO" id="GO:0003677">
    <property type="term" value="F:DNA binding"/>
    <property type="evidence" value="ECO:0007669"/>
    <property type="project" value="UniProtKB-KW"/>
</dbReference>
<dbReference type="PANTHER" id="PTHR44688">
    <property type="entry name" value="DNA-BINDING TRANSCRIPTIONAL ACTIVATOR DEVR_DOSR"/>
    <property type="match status" value="1"/>
</dbReference>
<evidence type="ECO:0000259" key="5">
    <source>
        <dbReference type="PROSITE" id="PS50043"/>
    </source>
</evidence>
<dbReference type="PROSITE" id="PS00622">
    <property type="entry name" value="HTH_LUXR_1"/>
    <property type="match status" value="1"/>
</dbReference>
<evidence type="ECO:0000256" key="2">
    <source>
        <dbReference type="ARBA" id="ARBA00023125"/>
    </source>
</evidence>
<keyword evidence="4" id="KW-0812">Transmembrane</keyword>
<feature type="domain" description="HTH luxR-type" evidence="5">
    <location>
        <begin position="327"/>
        <end position="388"/>
    </location>
</feature>
<feature type="transmembrane region" description="Helical" evidence="4">
    <location>
        <begin position="246"/>
        <end position="266"/>
    </location>
</feature>
<keyword evidence="3" id="KW-0804">Transcription</keyword>
<dbReference type="SUPFAM" id="SSF46894">
    <property type="entry name" value="C-terminal effector domain of the bipartite response regulators"/>
    <property type="match status" value="2"/>
</dbReference>
<dbReference type="PROSITE" id="PS50043">
    <property type="entry name" value="HTH_LUXR_2"/>
    <property type="match status" value="1"/>
</dbReference>
<feature type="transmembrane region" description="Helical" evidence="4">
    <location>
        <begin position="692"/>
        <end position="716"/>
    </location>
</feature>
<dbReference type="AlphaFoldDB" id="A0A3E4QWI2"/>
<dbReference type="CDD" id="cd06170">
    <property type="entry name" value="LuxR_C_like"/>
    <property type="match status" value="1"/>
</dbReference>
<feature type="transmembrane region" description="Helical" evidence="4">
    <location>
        <begin position="272"/>
        <end position="289"/>
    </location>
</feature>
<dbReference type="InterPro" id="IPR016032">
    <property type="entry name" value="Sig_transdc_resp-reg_C-effctor"/>
</dbReference>
<feature type="transmembrane region" description="Helical" evidence="4">
    <location>
        <begin position="182"/>
        <end position="205"/>
    </location>
</feature>
<feature type="transmembrane region" description="Helical" evidence="4">
    <location>
        <begin position="635"/>
        <end position="655"/>
    </location>
</feature>
<organism evidence="6 7">
    <name type="scientific">Collinsella tanakaei</name>
    <dbReference type="NCBI Taxonomy" id="626935"/>
    <lineage>
        <taxon>Bacteria</taxon>
        <taxon>Bacillati</taxon>
        <taxon>Actinomycetota</taxon>
        <taxon>Coriobacteriia</taxon>
        <taxon>Coriobacteriales</taxon>
        <taxon>Coriobacteriaceae</taxon>
        <taxon>Collinsella</taxon>
    </lineage>
</organism>
<feature type="transmembrane region" description="Helical" evidence="4">
    <location>
        <begin position="97"/>
        <end position="119"/>
    </location>
</feature>
<keyword evidence="2" id="KW-0238">DNA-binding</keyword>
<evidence type="ECO:0000313" key="6">
    <source>
        <dbReference type="EMBL" id="RGL11596.1"/>
    </source>
</evidence>
<keyword evidence="4" id="KW-0472">Membrane</keyword>
<feature type="transmembrane region" description="Helical" evidence="4">
    <location>
        <begin position="723"/>
        <end position="744"/>
    </location>
</feature>